<proteinExistence type="predicted"/>
<comment type="caution">
    <text evidence="2">The sequence shown here is derived from an EMBL/GenBank/DDBJ whole genome shotgun (WGS) entry which is preliminary data.</text>
</comment>
<feature type="compositionally biased region" description="Basic residues" evidence="1">
    <location>
        <begin position="165"/>
        <end position="176"/>
    </location>
</feature>
<evidence type="ECO:0000313" key="2">
    <source>
        <dbReference type="EMBL" id="RVD85426.1"/>
    </source>
</evidence>
<dbReference type="Proteomes" id="UP000283090">
    <property type="component" value="Unassembled WGS sequence"/>
</dbReference>
<feature type="region of interest" description="Disordered" evidence="1">
    <location>
        <begin position="142"/>
        <end position="209"/>
    </location>
</feature>
<organism evidence="2 3">
    <name type="scientific">Arthrobotrys flagrans</name>
    <name type="common">Nematode-trapping fungus</name>
    <name type="synonym">Trichothecium flagrans</name>
    <dbReference type="NCBI Taxonomy" id="97331"/>
    <lineage>
        <taxon>Eukaryota</taxon>
        <taxon>Fungi</taxon>
        <taxon>Dikarya</taxon>
        <taxon>Ascomycota</taxon>
        <taxon>Pezizomycotina</taxon>
        <taxon>Orbiliomycetes</taxon>
        <taxon>Orbiliales</taxon>
        <taxon>Orbiliaceae</taxon>
        <taxon>Arthrobotrys</taxon>
    </lineage>
</organism>
<keyword evidence="3" id="KW-1185">Reference proteome</keyword>
<dbReference type="OrthoDB" id="5375082at2759"/>
<dbReference type="AlphaFoldDB" id="A0A437A2Q2"/>
<dbReference type="RefSeq" id="XP_067490970.1">
    <property type="nucleotide sequence ID" value="XM_067632730.1"/>
</dbReference>
<dbReference type="VEuPathDB" id="FungiDB:DFL_003749"/>
<reference evidence="2 3" key="1">
    <citation type="submission" date="2019-01" db="EMBL/GenBank/DDBJ databases">
        <title>Intercellular communication is required for trap formation in the nematode-trapping fungus Duddingtonia flagrans.</title>
        <authorList>
            <person name="Youssar L."/>
            <person name="Wernet V."/>
            <person name="Hensel N."/>
            <person name="Hildebrandt H.-G."/>
            <person name="Fischer R."/>
        </authorList>
    </citation>
    <scope>NUCLEOTIDE SEQUENCE [LARGE SCALE GENOMIC DNA]</scope>
    <source>
        <strain evidence="2 3">CBS H-5679</strain>
    </source>
</reference>
<dbReference type="EMBL" id="SAEB01000006">
    <property type="protein sequence ID" value="RVD85426.1"/>
    <property type="molecule type" value="Genomic_DNA"/>
</dbReference>
<evidence type="ECO:0000256" key="1">
    <source>
        <dbReference type="SAM" id="MobiDB-lite"/>
    </source>
</evidence>
<gene>
    <name evidence="2" type="ORF">DFL_003749</name>
</gene>
<accession>A0A437A2Q2</accession>
<feature type="compositionally biased region" description="Polar residues" evidence="1">
    <location>
        <begin position="148"/>
        <end position="157"/>
    </location>
</feature>
<name>A0A437A2Q2_ARTFL</name>
<dbReference type="GeneID" id="93586060"/>
<feature type="region of interest" description="Disordered" evidence="1">
    <location>
        <begin position="93"/>
        <end position="113"/>
    </location>
</feature>
<sequence length="385" mass="42728">MNAVGRVEALIRALRRNMELTSFLSRRRRAALGFHNPNAQRPVRRSVFKEEFDFVDVGPDIEKDSNDGGDDNEGRMLSVNDVAELPLLNTTKEAATSPTSPPQPQPQHIPIITNEDSNIISGTLNANTAWLRERLSNLLPPESLLPHETTQCQSQSEQDAEMGKKRSAKQARHRQAKIGAGSGEQPSMPSAPVPETPRGPDTTQTAVPAIGPKVKPVIEDPVTDLLKTIAAEMVGSRTIVPETIAPEPTGPSNDTQPTKDKLIVGPQLFQIVTDIGIFTKWKREDFLNLNRNDLLVFVHLYCRDKMPTADDVFCQVRRVFFDDVYEKYYWISWVRDIILTFLRSSAAAEMAGEDAIAALKVAAEDAEFLGTLAPEFKALCQERFA</sequence>
<protein>
    <submittedName>
        <fullName evidence="2">Uncharacterized protein</fullName>
    </submittedName>
</protein>
<evidence type="ECO:0000313" key="3">
    <source>
        <dbReference type="Proteomes" id="UP000283090"/>
    </source>
</evidence>